<feature type="compositionally biased region" description="Pro residues" evidence="1">
    <location>
        <begin position="1"/>
        <end position="16"/>
    </location>
</feature>
<feature type="region of interest" description="Disordered" evidence="1">
    <location>
        <begin position="400"/>
        <end position="435"/>
    </location>
</feature>
<evidence type="ECO:0000313" key="3">
    <source>
        <dbReference type="Proteomes" id="UP000559256"/>
    </source>
</evidence>
<accession>A0A8H5CTZ8</accession>
<evidence type="ECO:0000256" key="1">
    <source>
        <dbReference type="SAM" id="MobiDB-lite"/>
    </source>
</evidence>
<keyword evidence="3" id="KW-1185">Reference proteome</keyword>
<protein>
    <submittedName>
        <fullName evidence="2">Uncharacterized protein</fullName>
    </submittedName>
</protein>
<sequence>MGKPIPRPTPNLPTPKSPEESVLTVTTNSPVRPTPNLPLQQSIPSDTKNTSIRPTPNLPLQQSVPSNTTSTPARATPNLPLQQSVPSDNPVRATPSLPLQQSVPSDVTSSPDPRPIPNLPQQGQAKEDNKVEKVADIPVIPQPRKTLLRSMKDRLKAFFHQKAHPAEAAPKTWSLSDSEDVQLQDLTVEFGDDPYKGRCTVHVRHTRQEDVTNLDVKMEFVGRDKERFTGVFFTIGLINPLTQMPVPVKQYKPPATTENDVFSSVTYTNKVSQGAGVEASMSPKVTGKVGRERGKNFVASETHFTIQTSRNNGKLEWRVRENSAIRVNSGMGLPNQTFSVSVETALPMRVELRLACYYMTRFKLLKKMSVPEDNGFLTGTFEREKKKLRIIQQAVDALTKKQNRVGEEREGKEGKEGKEESVGGEGRGEEGVEVR</sequence>
<feature type="region of interest" description="Disordered" evidence="1">
    <location>
        <begin position="1"/>
        <end position="132"/>
    </location>
</feature>
<dbReference type="EMBL" id="JAACJM010000097">
    <property type="protein sequence ID" value="KAF5347056.1"/>
    <property type="molecule type" value="Genomic_DNA"/>
</dbReference>
<dbReference type="Proteomes" id="UP000559256">
    <property type="component" value="Unassembled WGS sequence"/>
</dbReference>
<organism evidence="2 3">
    <name type="scientific">Tetrapyrgos nigripes</name>
    <dbReference type="NCBI Taxonomy" id="182062"/>
    <lineage>
        <taxon>Eukaryota</taxon>
        <taxon>Fungi</taxon>
        <taxon>Dikarya</taxon>
        <taxon>Basidiomycota</taxon>
        <taxon>Agaricomycotina</taxon>
        <taxon>Agaricomycetes</taxon>
        <taxon>Agaricomycetidae</taxon>
        <taxon>Agaricales</taxon>
        <taxon>Marasmiineae</taxon>
        <taxon>Marasmiaceae</taxon>
        <taxon>Tetrapyrgos</taxon>
    </lineage>
</organism>
<feature type="compositionally biased region" description="Polar residues" evidence="1">
    <location>
        <begin position="23"/>
        <end position="87"/>
    </location>
</feature>
<comment type="caution">
    <text evidence="2">The sequence shown here is derived from an EMBL/GenBank/DDBJ whole genome shotgun (WGS) entry which is preliminary data.</text>
</comment>
<feature type="compositionally biased region" description="Low complexity" evidence="1">
    <location>
        <begin position="102"/>
        <end position="111"/>
    </location>
</feature>
<dbReference type="OrthoDB" id="10255174at2759"/>
<proteinExistence type="predicted"/>
<feature type="compositionally biased region" description="Basic and acidic residues" evidence="1">
    <location>
        <begin position="404"/>
        <end position="435"/>
    </location>
</feature>
<reference evidence="2 3" key="1">
    <citation type="journal article" date="2020" name="ISME J.">
        <title>Uncovering the hidden diversity of litter-decomposition mechanisms in mushroom-forming fungi.</title>
        <authorList>
            <person name="Floudas D."/>
            <person name="Bentzer J."/>
            <person name="Ahren D."/>
            <person name="Johansson T."/>
            <person name="Persson P."/>
            <person name="Tunlid A."/>
        </authorList>
    </citation>
    <scope>NUCLEOTIDE SEQUENCE [LARGE SCALE GENOMIC DNA]</scope>
    <source>
        <strain evidence="2 3">CBS 291.85</strain>
    </source>
</reference>
<dbReference type="AlphaFoldDB" id="A0A8H5CTZ8"/>
<evidence type="ECO:0000313" key="2">
    <source>
        <dbReference type="EMBL" id="KAF5347056.1"/>
    </source>
</evidence>
<gene>
    <name evidence="2" type="ORF">D9758_011616</name>
</gene>
<name>A0A8H5CTZ8_9AGAR</name>